<dbReference type="GeneID" id="110776988"/>
<evidence type="ECO:0000313" key="1">
    <source>
        <dbReference type="Proteomes" id="UP000813463"/>
    </source>
</evidence>
<gene>
    <name evidence="2" type="primary">LOC110776988</name>
</gene>
<keyword evidence="1" id="KW-1185">Reference proteome</keyword>
<dbReference type="RefSeq" id="XP_021837251.1">
    <property type="nucleotide sequence ID" value="XM_021981559.2"/>
</dbReference>
<accession>A0A9R0JJP2</accession>
<reference evidence="2" key="2">
    <citation type="submission" date="2025-08" db="UniProtKB">
        <authorList>
            <consortium name="RefSeq"/>
        </authorList>
    </citation>
    <scope>IDENTIFICATION</scope>
    <source>
        <tissue evidence="2">Leaf</tissue>
    </source>
</reference>
<evidence type="ECO:0000313" key="2">
    <source>
        <dbReference type="RefSeq" id="XP_021837251.1"/>
    </source>
</evidence>
<dbReference type="KEGG" id="soe:110776988"/>
<dbReference type="OrthoDB" id="1930788at2759"/>
<proteinExistence type="predicted"/>
<reference evidence="1" key="1">
    <citation type="journal article" date="2021" name="Nat. Commun.">
        <title>Genomic analyses provide insights into spinach domestication and the genetic basis of agronomic traits.</title>
        <authorList>
            <person name="Cai X."/>
            <person name="Sun X."/>
            <person name="Xu C."/>
            <person name="Sun H."/>
            <person name="Wang X."/>
            <person name="Ge C."/>
            <person name="Zhang Z."/>
            <person name="Wang Q."/>
            <person name="Fei Z."/>
            <person name="Jiao C."/>
            <person name="Wang Q."/>
        </authorList>
    </citation>
    <scope>NUCLEOTIDE SEQUENCE [LARGE SCALE GENOMIC DNA]</scope>
    <source>
        <strain evidence="1">cv. Varoflay</strain>
    </source>
</reference>
<dbReference type="PANTHER" id="PTHR35109:SF1">
    <property type="entry name" value="GLUTAMATE RACEMASE"/>
    <property type="match status" value="1"/>
</dbReference>
<dbReference type="AlphaFoldDB" id="A0A9R0JJP2"/>
<dbReference type="PANTHER" id="PTHR35109">
    <property type="entry name" value="GLUTAMATE RACEMASE"/>
    <property type="match status" value="1"/>
</dbReference>
<organism evidence="1 2">
    <name type="scientific">Spinacia oleracea</name>
    <name type="common">Spinach</name>
    <dbReference type="NCBI Taxonomy" id="3562"/>
    <lineage>
        <taxon>Eukaryota</taxon>
        <taxon>Viridiplantae</taxon>
        <taxon>Streptophyta</taxon>
        <taxon>Embryophyta</taxon>
        <taxon>Tracheophyta</taxon>
        <taxon>Spermatophyta</taxon>
        <taxon>Magnoliopsida</taxon>
        <taxon>eudicotyledons</taxon>
        <taxon>Gunneridae</taxon>
        <taxon>Pentapetalae</taxon>
        <taxon>Caryophyllales</taxon>
        <taxon>Chenopodiaceae</taxon>
        <taxon>Chenopodioideae</taxon>
        <taxon>Anserineae</taxon>
        <taxon>Spinacia</taxon>
    </lineage>
</organism>
<name>A0A9R0JJP2_SPIOL</name>
<protein>
    <submittedName>
        <fullName evidence="2">Uncharacterized protein</fullName>
    </submittedName>
</protein>
<sequence length="124" mass="14232">MSRTAKLVALMNIARPRKARKAGHQHRHMSQFSAVQAVEYHQELEKEDIDCAGEMCSKKGNWVPHPRSGIYFPEGQDWVLNDVPENSASLGQSHTYWLRNVYGVEKHDPDMLSADHYFLTEDHA</sequence>
<dbReference type="Proteomes" id="UP000813463">
    <property type="component" value="Chromosome 2"/>
</dbReference>